<dbReference type="EMBL" id="JBEPSJ010000001">
    <property type="protein sequence ID" value="MET4581769.1"/>
    <property type="molecule type" value="Genomic_DNA"/>
</dbReference>
<gene>
    <name evidence="1" type="ORF">ABIE21_001259</name>
</gene>
<dbReference type="PROSITE" id="PS51257">
    <property type="entry name" value="PROKAR_LIPOPROTEIN"/>
    <property type="match status" value="1"/>
</dbReference>
<evidence type="ECO:0000313" key="2">
    <source>
        <dbReference type="Proteomes" id="UP001549257"/>
    </source>
</evidence>
<proteinExistence type="predicted"/>
<protein>
    <recommendedName>
        <fullName evidence="3">Lipoprotein</fullName>
    </recommendedName>
</protein>
<organism evidence="1 2">
    <name type="scientific">Conyzicola nivalis</name>
    <dbReference type="NCBI Taxonomy" id="1477021"/>
    <lineage>
        <taxon>Bacteria</taxon>
        <taxon>Bacillati</taxon>
        <taxon>Actinomycetota</taxon>
        <taxon>Actinomycetes</taxon>
        <taxon>Micrococcales</taxon>
        <taxon>Microbacteriaceae</taxon>
        <taxon>Conyzicola</taxon>
    </lineage>
</organism>
<accession>A0ABV2QL39</accession>
<dbReference type="Proteomes" id="UP001549257">
    <property type="component" value="Unassembled WGS sequence"/>
</dbReference>
<evidence type="ECO:0000313" key="1">
    <source>
        <dbReference type="EMBL" id="MET4581769.1"/>
    </source>
</evidence>
<dbReference type="RefSeq" id="WP_354023932.1">
    <property type="nucleotide sequence ID" value="NZ_JBEPSJ010000001.1"/>
</dbReference>
<reference evidence="1 2" key="1">
    <citation type="submission" date="2024-06" db="EMBL/GenBank/DDBJ databases">
        <title>Sorghum-associated microbial communities from plants grown in Nebraska, USA.</title>
        <authorList>
            <person name="Schachtman D."/>
        </authorList>
    </citation>
    <scope>NUCLEOTIDE SEQUENCE [LARGE SCALE GENOMIC DNA]</scope>
    <source>
        <strain evidence="1 2">2857</strain>
    </source>
</reference>
<evidence type="ECO:0008006" key="3">
    <source>
        <dbReference type="Google" id="ProtNLM"/>
    </source>
</evidence>
<name>A0ABV2QL39_9MICO</name>
<comment type="caution">
    <text evidence="1">The sequence shown here is derived from an EMBL/GenBank/DDBJ whole genome shotgun (WGS) entry which is preliminary data.</text>
</comment>
<keyword evidence="2" id="KW-1185">Reference proteome</keyword>
<sequence>MIRTASASSRRTARTVALVVGAGLVLSLAVGCTYKPLVSGELEGLADDLAELPGVADIRLYTSDSPFSDESTVTVELAPDFDRADLGAVRDATCTADLRNEPGITLRYEFAGGAVLLQGPMSRCWTQPLLFVEALPAFADHADEFCTVNWGEYADGSAKAEFDIRLGDMTEDRELSTDGVGAQAALLGDVLAALRDDGTAISGSIDGIAFSETTLVRARAAVAVIVDLTARYPVWSASAGDVTEVTLVSTDPAIVAEATAYLAATYPDFPVGVTSAPEN</sequence>